<dbReference type="PANTHER" id="PTHR42941:SF1">
    <property type="entry name" value="SLL1037 PROTEIN"/>
    <property type="match status" value="1"/>
</dbReference>
<feature type="chain" id="PRO_5013096854" description="NMT1/THI5 like protein" evidence="1">
    <location>
        <begin position="26"/>
        <end position="311"/>
    </location>
</feature>
<organism evidence="2 3">
    <name type="scientific">Aquimixticola soesokkakensis</name>
    <dbReference type="NCBI Taxonomy" id="1519096"/>
    <lineage>
        <taxon>Bacteria</taxon>
        <taxon>Pseudomonadati</taxon>
        <taxon>Pseudomonadota</taxon>
        <taxon>Alphaproteobacteria</taxon>
        <taxon>Rhodobacterales</taxon>
        <taxon>Paracoccaceae</taxon>
        <taxon>Aquimixticola</taxon>
    </lineage>
</organism>
<keyword evidence="3" id="KW-1185">Reference proteome</keyword>
<dbReference type="PANTHER" id="PTHR42941">
    <property type="entry name" value="SLL1037 PROTEIN"/>
    <property type="match status" value="1"/>
</dbReference>
<evidence type="ECO:0000256" key="1">
    <source>
        <dbReference type="SAM" id="SignalP"/>
    </source>
</evidence>
<name>A0A1Y5SYQ7_9RHOB</name>
<protein>
    <recommendedName>
        <fullName evidence="4">NMT1/THI5 like protein</fullName>
    </recommendedName>
</protein>
<sequence>MIKSTLMAGAMSMLLASTLATGAMAQDRVSIGTGGTGGVFYAVGAGMADILSRNLEGVSANAEVTGASVENVRRVSNGEMTMGFSSASTLYEGKEGTGTFEGDAQNVAAIAYLYPATLQIAVSAAKALDDVADIGDLKVSVGPPGSNASVISERLLTSVDAFNLGRISFLSYGEATGAIQNGQLDGTFVLAGVPAAALIELSTTKDVKLVPVTRAQADAVIADYPFYEFNEIPAGVYAGNDDTIGALGDPAILFTAADADPELVYSITKTLFDNLEALGAVHPAAKSMTLAGATATPIALHEGAQRYFDEQ</sequence>
<dbReference type="AlphaFoldDB" id="A0A1Y5SYQ7"/>
<evidence type="ECO:0008006" key="4">
    <source>
        <dbReference type="Google" id="ProtNLM"/>
    </source>
</evidence>
<dbReference type="OrthoDB" id="9776669at2"/>
<reference evidence="2 3" key="1">
    <citation type="submission" date="2017-03" db="EMBL/GenBank/DDBJ databases">
        <authorList>
            <person name="Afonso C.L."/>
            <person name="Miller P.J."/>
            <person name="Scott M.A."/>
            <person name="Spackman E."/>
            <person name="Goraichik I."/>
            <person name="Dimitrov K.M."/>
            <person name="Suarez D.L."/>
            <person name="Swayne D.E."/>
        </authorList>
    </citation>
    <scope>NUCLEOTIDE SEQUENCE [LARGE SCALE GENOMIC DNA]</scope>
    <source>
        <strain evidence="2 3">CECT 8620</strain>
    </source>
</reference>
<dbReference type="SUPFAM" id="SSF53850">
    <property type="entry name" value="Periplasmic binding protein-like II"/>
    <property type="match status" value="1"/>
</dbReference>
<dbReference type="NCBIfam" id="TIGR02122">
    <property type="entry name" value="TRAP_TAXI"/>
    <property type="match status" value="1"/>
</dbReference>
<keyword evidence="1" id="KW-0732">Signal</keyword>
<proteinExistence type="predicted"/>
<feature type="signal peptide" evidence="1">
    <location>
        <begin position="1"/>
        <end position="25"/>
    </location>
</feature>
<dbReference type="Pfam" id="PF16868">
    <property type="entry name" value="NMT1_3"/>
    <property type="match status" value="1"/>
</dbReference>
<dbReference type="Gene3D" id="3.40.190.10">
    <property type="entry name" value="Periplasmic binding protein-like II"/>
    <property type="match status" value="2"/>
</dbReference>
<evidence type="ECO:0000313" key="2">
    <source>
        <dbReference type="EMBL" id="SLN48206.1"/>
    </source>
</evidence>
<dbReference type="Proteomes" id="UP000193862">
    <property type="component" value="Unassembled WGS sequence"/>
</dbReference>
<gene>
    <name evidence="2" type="ORF">AQS8620_02010</name>
</gene>
<dbReference type="RefSeq" id="WP_085836711.1">
    <property type="nucleotide sequence ID" value="NZ_FWFS01000007.1"/>
</dbReference>
<dbReference type="EMBL" id="FWFS01000007">
    <property type="protein sequence ID" value="SLN48206.1"/>
    <property type="molecule type" value="Genomic_DNA"/>
</dbReference>
<accession>A0A1Y5SYQ7</accession>
<dbReference type="InterPro" id="IPR011852">
    <property type="entry name" value="TRAP_TAXI"/>
</dbReference>
<evidence type="ECO:0000313" key="3">
    <source>
        <dbReference type="Proteomes" id="UP000193862"/>
    </source>
</evidence>